<dbReference type="InterPro" id="IPR011990">
    <property type="entry name" value="TPR-like_helical_dom_sf"/>
</dbReference>
<dbReference type="Proteomes" id="UP000247702">
    <property type="component" value="Unassembled WGS sequence"/>
</dbReference>
<protein>
    <submittedName>
        <fullName evidence="1">Uncharacterized protein</fullName>
    </submittedName>
</protein>
<dbReference type="EMBL" id="BEXD01001760">
    <property type="protein sequence ID" value="GBB95637.1"/>
    <property type="molecule type" value="Genomic_DNA"/>
</dbReference>
<organism evidence="1 2">
    <name type="scientific">Rhizophagus clarus</name>
    <dbReference type="NCBI Taxonomy" id="94130"/>
    <lineage>
        <taxon>Eukaryota</taxon>
        <taxon>Fungi</taxon>
        <taxon>Fungi incertae sedis</taxon>
        <taxon>Mucoromycota</taxon>
        <taxon>Glomeromycotina</taxon>
        <taxon>Glomeromycetes</taxon>
        <taxon>Glomerales</taxon>
        <taxon>Glomeraceae</taxon>
        <taxon>Rhizophagus</taxon>
    </lineage>
</organism>
<evidence type="ECO:0000313" key="2">
    <source>
        <dbReference type="Proteomes" id="UP000247702"/>
    </source>
</evidence>
<name>A0A2Z6QZP8_9GLOM</name>
<gene>
    <name evidence="1" type="ORF">RclHR1_25820002</name>
</gene>
<dbReference type="SUPFAM" id="SSF81901">
    <property type="entry name" value="HCP-like"/>
    <property type="match status" value="1"/>
</dbReference>
<sequence length="90" mass="10766">MRYDLEIDKQKGFELFNEAVDKGNINVLNYQKSIYENEELIVKDLNEINYWYQRSAENDNKIALYKQFSYSLCQLWNKQTGKDGFAILQL</sequence>
<comment type="caution">
    <text evidence="1">The sequence shown here is derived from an EMBL/GenBank/DDBJ whole genome shotgun (WGS) entry which is preliminary data.</text>
</comment>
<keyword evidence="2" id="KW-1185">Reference proteome</keyword>
<accession>A0A2Z6QZP8</accession>
<dbReference type="Gene3D" id="1.25.40.10">
    <property type="entry name" value="Tetratricopeptide repeat domain"/>
    <property type="match status" value="1"/>
</dbReference>
<dbReference type="AlphaFoldDB" id="A0A2Z6QZP8"/>
<proteinExistence type="predicted"/>
<dbReference type="STRING" id="94130.A0A2Z6QZP8"/>
<reference evidence="1 2" key="1">
    <citation type="submission" date="2017-11" db="EMBL/GenBank/DDBJ databases">
        <title>The genome of Rhizophagus clarus HR1 reveals common genetic basis of auxotrophy among arbuscular mycorrhizal fungi.</title>
        <authorList>
            <person name="Kobayashi Y."/>
        </authorList>
    </citation>
    <scope>NUCLEOTIDE SEQUENCE [LARGE SCALE GENOMIC DNA]</scope>
    <source>
        <strain evidence="1 2">HR1</strain>
    </source>
</reference>
<evidence type="ECO:0000313" key="1">
    <source>
        <dbReference type="EMBL" id="GBB95637.1"/>
    </source>
</evidence>